<dbReference type="WBParaSite" id="RSKR_0000405850.1">
    <property type="protein sequence ID" value="RSKR_0000405850.1"/>
    <property type="gene ID" value="RSKR_0000405850"/>
</dbReference>
<dbReference type="Proteomes" id="UP000095286">
    <property type="component" value="Unplaced"/>
</dbReference>
<evidence type="ECO:0000313" key="1">
    <source>
        <dbReference type="Proteomes" id="UP000095286"/>
    </source>
</evidence>
<protein>
    <submittedName>
        <fullName evidence="2">TIL domain-containing protein</fullName>
    </submittedName>
</protein>
<proteinExistence type="predicted"/>
<sequence>MTKDNYYGCIKKCGEPGCTCDYANGFVRNYDGRCIDKVDC</sequence>
<reference evidence="2" key="1">
    <citation type="submission" date="2016-11" db="UniProtKB">
        <authorList>
            <consortium name="WormBaseParasite"/>
        </authorList>
    </citation>
    <scope>IDENTIFICATION</scope>
    <source>
        <strain evidence="2">KR3021</strain>
    </source>
</reference>
<evidence type="ECO:0000313" key="2">
    <source>
        <dbReference type="WBParaSite" id="RSKR_0000405850.1"/>
    </source>
</evidence>
<accession>A0AC35TTS1</accession>
<organism evidence="1 2">
    <name type="scientific">Rhabditophanes sp. KR3021</name>
    <dbReference type="NCBI Taxonomy" id="114890"/>
    <lineage>
        <taxon>Eukaryota</taxon>
        <taxon>Metazoa</taxon>
        <taxon>Ecdysozoa</taxon>
        <taxon>Nematoda</taxon>
        <taxon>Chromadorea</taxon>
        <taxon>Rhabditida</taxon>
        <taxon>Tylenchina</taxon>
        <taxon>Panagrolaimomorpha</taxon>
        <taxon>Strongyloidoidea</taxon>
        <taxon>Alloionematidae</taxon>
        <taxon>Rhabditophanes</taxon>
    </lineage>
</organism>
<name>A0AC35TTS1_9BILA</name>